<dbReference type="EMBL" id="CP126215">
    <property type="protein sequence ID" value="WIA17062.1"/>
    <property type="molecule type" value="Genomic_DNA"/>
</dbReference>
<evidence type="ECO:0000256" key="1">
    <source>
        <dbReference type="ARBA" id="ARBA00022801"/>
    </source>
</evidence>
<dbReference type="Gene3D" id="3.40.50.1820">
    <property type="entry name" value="alpha/beta hydrolase"/>
    <property type="match status" value="1"/>
</dbReference>
<organism evidence="3 4">
    <name type="scientific">Tetradesmus obliquus</name>
    <name type="common">Green alga</name>
    <name type="synonym">Acutodesmus obliquus</name>
    <dbReference type="NCBI Taxonomy" id="3088"/>
    <lineage>
        <taxon>Eukaryota</taxon>
        <taxon>Viridiplantae</taxon>
        <taxon>Chlorophyta</taxon>
        <taxon>core chlorophytes</taxon>
        <taxon>Chlorophyceae</taxon>
        <taxon>CS clade</taxon>
        <taxon>Sphaeropleales</taxon>
        <taxon>Scenedesmaceae</taxon>
        <taxon>Tetradesmus</taxon>
    </lineage>
</organism>
<keyword evidence="4" id="KW-1185">Reference proteome</keyword>
<dbReference type="Proteomes" id="UP001244341">
    <property type="component" value="Chromosome 8b"/>
</dbReference>
<evidence type="ECO:0000313" key="4">
    <source>
        <dbReference type="Proteomes" id="UP001244341"/>
    </source>
</evidence>
<dbReference type="SUPFAM" id="SSF53474">
    <property type="entry name" value="alpha/beta-Hydrolases"/>
    <property type="match status" value="1"/>
</dbReference>
<keyword evidence="1" id="KW-0378">Hydrolase</keyword>
<dbReference type="InterPro" id="IPR050266">
    <property type="entry name" value="AB_hydrolase_sf"/>
</dbReference>
<proteinExistence type="predicted"/>
<evidence type="ECO:0000313" key="3">
    <source>
        <dbReference type="EMBL" id="WIA17062.1"/>
    </source>
</evidence>
<dbReference type="InterPro" id="IPR029058">
    <property type="entry name" value="AB_hydrolase_fold"/>
</dbReference>
<accession>A0ABY8U6I4</accession>
<reference evidence="3 4" key="1">
    <citation type="submission" date="2023-05" db="EMBL/GenBank/DDBJ databases">
        <title>A 100% complete, gapless, phased diploid assembly of the Scenedesmus obliquus UTEX 3031 genome.</title>
        <authorList>
            <person name="Biondi T.C."/>
            <person name="Hanschen E.R."/>
            <person name="Kwon T."/>
            <person name="Eng W."/>
            <person name="Kruse C.P.S."/>
            <person name="Koehler S.I."/>
            <person name="Kunde Y."/>
            <person name="Gleasner C.D."/>
            <person name="You Mak K.T."/>
            <person name="Polle J."/>
            <person name="Hovde B.T."/>
            <person name="Starkenburg S.R."/>
        </authorList>
    </citation>
    <scope>NUCLEOTIDE SEQUENCE [LARGE SCALE GENOMIC DNA]</scope>
    <source>
        <strain evidence="3 4">DOE0152z</strain>
    </source>
</reference>
<dbReference type="PANTHER" id="PTHR43798:SF31">
    <property type="entry name" value="AB HYDROLASE SUPERFAMILY PROTEIN YCLE"/>
    <property type="match status" value="1"/>
</dbReference>
<dbReference type="PANTHER" id="PTHR43798">
    <property type="entry name" value="MONOACYLGLYCEROL LIPASE"/>
    <property type="match status" value="1"/>
</dbReference>
<protein>
    <recommendedName>
        <fullName evidence="2">AB hydrolase-1 domain-containing protein</fullName>
    </recommendedName>
</protein>
<evidence type="ECO:0000259" key="2">
    <source>
        <dbReference type="Pfam" id="PF00561"/>
    </source>
</evidence>
<dbReference type="InterPro" id="IPR000073">
    <property type="entry name" value="AB_hydrolase_1"/>
</dbReference>
<feature type="domain" description="AB hydrolase-1" evidence="2">
    <location>
        <begin position="30"/>
        <end position="138"/>
    </location>
</feature>
<sequence length="290" mass="31330">MAADAAAATQYVTTNDGVRLAYEQAGTAGPVVVLIHGWSGSRKYFCHNMPALAEHCQVYAYDQRFHGDSDSPSHGFHVARLAADLRDFLQALQLADVTVVGSSMGCAVIWSYVELFGLQRLKQAVFVDQAPLQNRAPDWQLGSKGCYDAATLAGLQKTLAENLEAVADGNAAGCLSLPLPEATMQLLKQETMRCKPQALGQLMADHTQLDWRPLLPLLALPCLNCVGGCSGVFPPEGCLRVGELAPDCCSVVFARANHWLYLEQPEEFDALLLDFVVKGNAGRPKRAEVA</sequence>
<gene>
    <name evidence="3" type="ORF">OEZ85_013964</name>
</gene>
<name>A0ABY8U6I4_TETOB</name>
<dbReference type="Pfam" id="PF00561">
    <property type="entry name" value="Abhydrolase_1"/>
    <property type="match status" value="1"/>
</dbReference>